<dbReference type="RefSeq" id="WP_076164862.1">
    <property type="nucleotide sequence ID" value="NZ_MRTP01000001.1"/>
</dbReference>
<dbReference type="GO" id="GO:0003700">
    <property type="term" value="F:DNA-binding transcription factor activity"/>
    <property type="evidence" value="ECO:0007669"/>
    <property type="project" value="InterPro"/>
</dbReference>
<protein>
    <submittedName>
        <fullName evidence="5">AraC family transcriptional regulator</fullName>
    </submittedName>
</protein>
<evidence type="ECO:0000313" key="6">
    <source>
        <dbReference type="Proteomes" id="UP000187172"/>
    </source>
</evidence>
<keyword evidence="1" id="KW-0805">Transcription regulation</keyword>
<evidence type="ECO:0000256" key="3">
    <source>
        <dbReference type="ARBA" id="ARBA00023163"/>
    </source>
</evidence>
<name>A0A1R1EZM8_9BACL</name>
<sequence>MNYFRFRVDGPVKMVMTGKFMSPSPEWQHMNRILMEYELFIQTRGTLYISCNAKKFALREGEFLLMPPRSHQYGYQASDCSFYWLHFSARGETESITADELEQACDPEVIAIPEYGTLRSPNKLTVMLKQLQDSVRSYREPNLNNYLTTGVLCEIYNQMFFVQNQPAKPEKQQLYNDIVDYIKWYKEENLKVEHLAKHFGYNAKYLTGLFSSIAGISLKQYIMQEKMEAAKFLLTDTNRKITEIANQLGFSNSHSFMKAFKKKTSLTPSEYRNAYATRLLYYK</sequence>
<evidence type="ECO:0000256" key="1">
    <source>
        <dbReference type="ARBA" id="ARBA00023015"/>
    </source>
</evidence>
<dbReference type="STRING" id="297318.BK138_01265"/>
<dbReference type="AlphaFoldDB" id="A0A1R1EZM8"/>
<dbReference type="SUPFAM" id="SSF51215">
    <property type="entry name" value="Regulatory protein AraC"/>
    <property type="match status" value="1"/>
</dbReference>
<reference evidence="5 6" key="1">
    <citation type="submission" date="2016-11" db="EMBL/GenBank/DDBJ databases">
        <title>Paenibacillus species isolates.</title>
        <authorList>
            <person name="Beno S.M."/>
        </authorList>
    </citation>
    <scope>NUCLEOTIDE SEQUENCE [LARGE SCALE GENOMIC DNA]</scope>
    <source>
        <strain evidence="5 6">FSL R5-0378</strain>
    </source>
</reference>
<comment type="caution">
    <text evidence="5">The sequence shown here is derived from an EMBL/GenBank/DDBJ whole genome shotgun (WGS) entry which is preliminary data.</text>
</comment>
<dbReference type="InterPro" id="IPR037923">
    <property type="entry name" value="HTH-like"/>
</dbReference>
<dbReference type="Pfam" id="PF12833">
    <property type="entry name" value="HTH_18"/>
    <property type="match status" value="1"/>
</dbReference>
<dbReference type="PROSITE" id="PS00041">
    <property type="entry name" value="HTH_ARAC_FAMILY_1"/>
    <property type="match status" value="1"/>
</dbReference>
<dbReference type="SUPFAM" id="SSF46689">
    <property type="entry name" value="Homeodomain-like"/>
    <property type="match status" value="2"/>
</dbReference>
<dbReference type="PRINTS" id="PR00032">
    <property type="entry name" value="HTHARAC"/>
</dbReference>
<keyword evidence="2" id="KW-0238">DNA-binding</keyword>
<dbReference type="PANTHER" id="PTHR43280">
    <property type="entry name" value="ARAC-FAMILY TRANSCRIPTIONAL REGULATOR"/>
    <property type="match status" value="1"/>
</dbReference>
<evidence type="ECO:0000256" key="2">
    <source>
        <dbReference type="ARBA" id="ARBA00023125"/>
    </source>
</evidence>
<dbReference type="InterPro" id="IPR020449">
    <property type="entry name" value="Tscrpt_reg_AraC-type_HTH"/>
</dbReference>
<dbReference type="EMBL" id="MRTP01000001">
    <property type="protein sequence ID" value="OMF57279.1"/>
    <property type="molecule type" value="Genomic_DNA"/>
</dbReference>
<dbReference type="GO" id="GO:0043565">
    <property type="term" value="F:sequence-specific DNA binding"/>
    <property type="evidence" value="ECO:0007669"/>
    <property type="project" value="InterPro"/>
</dbReference>
<evidence type="ECO:0000313" key="5">
    <source>
        <dbReference type="EMBL" id="OMF57279.1"/>
    </source>
</evidence>
<dbReference type="InterPro" id="IPR018062">
    <property type="entry name" value="HTH_AraC-typ_CS"/>
</dbReference>
<dbReference type="PANTHER" id="PTHR43280:SF10">
    <property type="entry name" value="REGULATORY PROTEIN POCR"/>
    <property type="match status" value="1"/>
</dbReference>
<keyword evidence="6" id="KW-1185">Reference proteome</keyword>
<dbReference type="InterPro" id="IPR003313">
    <property type="entry name" value="AraC-bd"/>
</dbReference>
<dbReference type="InterPro" id="IPR009057">
    <property type="entry name" value="Homeodomain-like_sf"/>
</dbReference>
<feature type="domain" description="HTH araC/xylS-type" evidence="4">
    <location>
        <begin position="176"/>
        <end position="274"/>
    </location>
</feature>
<accession>A0A1R1EZM8</accession>
<keyword evidence="3" id="KW-0804">Transcription</keyword>
<dbReference type="InterPro" id="IPR018060">
    <property type="entry name" value="HTH_AraC"/>
</dbReference>
<dbReference type="Gene3D" id="1.10.10.60">
    <property type="entry name" value="Homeodomain-like"/>
    <property type="match status" value="2"/>
</dbReference>
<proteinExistence type="predicted"/>
<gene>
    <name evidence="5" type="ORF">BK138_01265</name>
</gene>
<evidence type="ECO:0000259" key="4">
    <source>
        <dbReference type="PROSITE" id="PS01124"/>
    </source>
</evidence>
<organism evidence="5 6">
    <name type="scientific">Paenibacillus rhizosphaerae</name>
    <dbReference type="NCBI Taxonomy" id="297318"/>
    <lineage>
        <taxon>Bacteria</taxon>
        <taxon>Bacillati</taxon>
        <taxon>Bacillota</taxon>
        <taxon>Bacilli</taxon>
        <taxon>Bacillales</taxon>
        <taxon>Paenibacillaceae</taxon>
        <taxon>Paenibacillus</taxon>
    </lineage>
</organism>
<dbReference type="Proteomes" id="UP000187172">
    <property type="component" value="Unassembled WGS sequence"/>
</dbReference>
<dbReference type="SMART" id="SM00342">
    <property type="entry name" value="HTH_ARAC"/>
    <property type="match status" value="1"/>
</dbReference>
<dbReference type="Pfam" id="PF02311">
    <property type="entry name" value="AraC_binding"/>
    <property type="match status" value="1"/>
</dbReference>
<dbReference type="PROSITE" id="PS01124">
    <property type="entry name" value="HTH_ARAC_FAMILY_2"/>
    <property type="match status" value="1"/>
</dbReference>